<dbReference type="PANTHER" id="PTHR14190:SF7">
    <property type="entry name" value="VACUOLAR PROTEIN SORTING-ASSOCIATED PROTEIN 52 HOMOLOG"/>
    <property type="match status" value="1"/>
</dbReference>
<accession>A0A0D2G852</accession>
<dbReference type="OrthoDB" id="19482at2759"/>
<evidence type="ECO:0000256" key="3">
    <source>
        <dbReference type="ARBA" id="ARBA00022448"/>
    </source>
</evidence>
<dbReference type="HOGENOM" id="CLU_010797_1_0_1"/>
<proteinExistence type="inferred from homology"/>
<keyword evidence="11" id="KW-1185">Reference proteome</keyword>
<keyword evidence="4" id="KW-0653">Protein transport</keyword>
<sequence length="677" mass="75012">MWLDRLTAGAATPSGSRESLAPTRPYSPLPRKNSQLAAPTQRTLSGLGLLATRSSTSLDLSANTSTTSLTTPPRQPNGSSLRFEQRPPPNVPDPVNVMKSILGNSERGAVPGGGSRKQDVEISKEIDFGGLNLEEFVAQDISPRPAGNGFRVEISAKENRQKFEEFHKSIAECDQILTNVESYLTNFKAELGQVSAEIENLQARSTQLNAKLDNRRNVEKLLGPAVEEVSLSPFTVKSIAEGPIDETFVKALKEVEARSFIIEANEEKSEQLKALQDLKPLLEDLKIKAIERIRDYIVAQIKALRSPNINAQVIQQQTFLRYKDLYAFLARNHPVLAEETGQAYVNTMRWYYSSHFSRYQQALDALQIHAFDQHDLLGSESPPARRNVLGTPKPAPPPHEAFSLGRREDVLKSKNDTAIPAYLAEESKSAHYLEVPFRNFNQALIDNVSAEYSVVTELFSTSTYHQISRRVVEIFEPTFAMGHNLTKGLVENTNDCLGVLLCVRLNQHFAFELQRRKVPVADSYINYTNILLWPRFQIVMDAHCESLRKVPAPTTSNRGAAAAFSLVSGGSSSDASKTSVAPHAITQRFGQFLQGILLLGAEAGGDDEPVSNSLVRLRTEYESLMGKLAKAAGDASKRAKFLYNNYSLVLTIISDTRGKLAEEQKEHFGGLVREMKK</sequence>
<dbReference type="InterPro" id="IPR048361">
    <property type="entry name" value="Vps52_C"/>
</dbReference>
<dbReference type="GO" id="GO:0006896">
    <property type="term" value="P:Golgi to vacuole transport"/>
    <property type="evidence" value="ECO:0007669"/>
    <property type="project" value="TreeGrafter"/>
</dbReference>
<evidence type="ECO:0000259" key="8">
    <source>
        <dbReference type="Pfam" id="PF04129"/>
    </source>
</evidence>
<feature type="region of interest" description="Disordered" evidence="7">
    <location>
        <begin position="1"/>
        <end position="41"/>
    </location>
</feature>
<evidence type="ECO:0000256" key="1">
    <source>
        <dbReference type="ARBA" id="ARBA00004601"/>
    </source>
</evidence>
<dbReference type="PANTHER" id="PTHR14190">
    <property type="entry name" value="SUPPRESSOR OF ACTIN MUTATIONS 2/VACUOLAR PROTEIN SORTING 52"/>
    <property type="match status" value="1"/>
</dbReference>
<evidence type="ECO:0000256" key="2">
    <source>
        <dbReference type="ARBA" id="ARBA00008180"/>
    </source>
</evidence>
<keyword evidence="5" id="KW-0333">Golgi apparatus</keyword>
<evidence type="ECO:0000256" key="5">
    <source>
        <dbReference type="ARBA" id="ARBA00023034"/>
    </source>
</evidence>
<feature type="domain" description="Vps52 coiled-coil" evidence="8">
    <location>
        <begin position="161"/>
        <end position="329"/>
    </location>
</feature>
<dbReference type="RefSeq" id="XP_016621486.1">
    <property type="nucleotide sequence ID" value="XM_016762539.1"/>
</dbReference>
<reference evidence="10" key="1">
    <citation type="submission" date="2015-01" db="EMBL/GenBank/DDBJ databases">
        <title>The Genome Sequence of Cladophialophora bantiana CBS 173.52.</title>
        <authorList>
            <consortium name="The Broad Institute Genomics Platform"/>
            <person name="Cuomo C."/>
            <person name="de Hoog S."/>
            <person name="Gorbushina A."/>
            <person name="Stielow B."/>
            <person name="Teixiera M."/>
            <person name="Abouelleil A."/>
            <person name="Chapman S.B."/>
            <person name="Priest M."/>
            <person name="Young S.K."/>
            <person name="Wortman J."/>
            <person name="Nusbaum C."/>
            <person name="Birren B."/>
        </authorList>
    </citation>
    <scope>NUCLEOTIDE SEQUENCE [LARGE SCALE GENOMIC DNA]</scope>
    <source>
        <strain evidence="10">CBS 173.52</strain>
    </source>
</reference>
<feature type="compositionally biased region" description="Polar residues" evidence="7">
    <location>
        <begin position="32"/>
        <end position="41"/>
    </location>
</feature>
<name>A0A0D2G852_CLAB1</name>
<organism evidence="10 11">
    <name type="scientific">Cladophialophora bantiana (strain ATCC 10958 / CBS 173.52 / CDC B-1940 / NIH 8579)</name>
    <name type="common">Xylohypha bantiana</name>
    <dbReference type="NCBI Taxonomy" id="1442370"/>
    <lineage>
        <taxon>Eukaryota</taxon>
        <taxon>Fungi</taxon>
        <taxon>Dikarya</taxon>
        <taxon>Ascomycota</taxon>
        <taxon>Pezizomycotina</taxon>
        <taxon>Eurotiomycetes</taxon>
        <taxon>Chaetothyriomycetidae</taxon>
        <taxon>Chaetothyriales</taxon>
        <taxon>Herpotrichiellaceae</taxon>
        <taxon>Cladophialophora</taxon>
    </lineage>
</organism>
<gene>
    <name evidence="10" type="ORF">Z519_04795</name>
</gene>
<dbReference type="AlphaFoldDB" id="A0A0D2G852"/>
<evidence type="ECO:0000259" key="9">
    <source>
        <dbReference type="Pfam" id="PF20655"/>
    </source>
</evidence>
<dbReference type="GeneID" id="27697723"/>
<feature type="region of interest" description="Disordered" evidence="7">
    <location>
        <begin position="58"/>
        <end position="93"/>
    </location>
</feature>
<dbReference type="Proteomes" id="UP000053789">
    <property type="component" value="Unassembled WGS sequence"/>
</dbReference>
<feature type="domain" description="Vps52 C-terminal" evidence="9">
    <location>
        <begin position="346"/>
        <end position="668"/>
    </location>
</feature>
<evidence type="ECO:0000256" key="4">
    <source>
        <dbReference type="ARBA" id="ARBA00022927"/>
    </source>
</evidence>
<keyword evidence="6" id="KW-0175">Coiled coil</keyword>
<dbReference type="EMBL" id="KN846985">
    <property type="protein sequence ID" value="KIW94817.1"/>
    <property type="molecule type" value="Genomic_DNA"/>
</dbReference>
<evidence type="ECO:0000256" key="7">
    <source>
        <dbReference type="SAM" id="MobiDB-lite"/>
    </source>
</evidence>
<dbReference type="Pfam" id="PF04129">
    <property type="entry name" value="Vps52_CC"/>
    <property type="match status" value="1"/>
</dbReference>
<dbReference type="GO" id="GO:0015031">
    <property type="term" value="P:protein transport"/>
    <property type="evidence" value="ECO:0007669"/>
    <property type="project" value="UniProtKB-KW"/>
</dbReference>
<dbReference type="VEuPathDB" id="FungiDB:Z519_04795"/>
<dbReference type="InterPro" id="IPR007258">
    <property type="entry name" value="Vps52"/>
</dbReference>
<keyword evidence="3" id="KW-0813">Transport</keyword>
<feature type="coiled-coil region" evidence="6">
    <location>
        <begin position="184"/>
        <end position="218"/>
    </location>
</feature>
<feature type="compositionally biased region" description="Low complexity" evidence="7">
    <location>
        <begin position="58"/>
        <end position="71"/>
    </location>
</feature>
<dbReference type="InterPro" id="IPR048319">
    <property type="entry name" value="Vps52_CC"/>
</dbReference>
<comment type="similarity">
    <text evidence="2">Belongs to the VPS52 family.</text>
</comment>
<comment type="subcellular location">
    <subcellularLocation>
        <location evidence="1">Golgi apparatus</location>
        <location evidence="1">trans-Golgi network</location>
    </subcellularLocation>
</comment>
<evidence type="ECO:0000313" key="11">
    <source>
        <dbReference type="Proteomes" id="UP000053789"/>
    </source>
</evidence>
<dbReference type="GO" id="GO:0032456">
    <property type="term" value="P:endocytic recycling"/>
    <property type="evidence" value="ECO:0007669"/>
    <property type="project" value="TreeGrafter"/>
</dbReference>
<dbReference type="GO" id="GO:0042147">
    <property type="term" value="P:retrograde transport, endosome to Golgi"/>
    <property type="evidence" value="ECO:0007669"/>
    <property type="project" value="TreeGrafter"/>
</dbReference>
<dbReference type="GO" id="GO:0005829">
    <property type="term" value="C:cytosol"/>
    <property type="evidence" value="ECO:0007669"/>
    <property type="project" value="GOC"/>
</dbReference>
<dbReference type="GO" id="GO:0019905">
    <property type="term" value="F:syntaxin binding"/>
    <property type="evidence" value="ECO:0007669"/>
    <property type="project" value="TreeGrafter"/>
</dbReference>
<evidence type="ECO:0000313" key="10">
    <source>
        <dbReference type="EMBL" id="KIW94817.1"/>
    </source>
</evidence>
<dbReference type="Pfam" id="PF20655">
    <property type="entry name" value="Vps52_C"/>
    <property type="match status" value="1"/>
</dbReference>
<evidence type="ECO:0000256" key="6">
    <source>
        <dbReference type="SAM" id="Coils"/>
    </source>
</evidence>
<protein>
    <submittedName>
        <fullName evidence="10">Uncharacterized protein</fullName>
    </submittedName>
</protein>
<dbReference type="GO" id="GO:0000938">
    <property type="term" value="C:GARP complex"/>
    <property type="evidence" value="ECO:0007669"/>
    <property type="project" value="TreeGrafter"/>
</dbReference>